<dbReference type="Proteomes" id="UP000199611">
    <property type="component" value="Unassembled WGS sequence"/>
</dbReference>
<accession>A0A1I4SSF5</accession>
<dbReference type="SUPFAM" id="SSF52518">
    <property type="entry name" value="Thiamin diphosphate-binding fold (THDP-binding)"/>
    <property type="match status" value="2"/>
</dbReference>
<dbReference type="Gene3D" id="3.40.50.920">
    <property type="match status" value="1"/>
</dbReference>
<dbReference type="PANTHER" id="PTHR43825">
    <property type="entry name" value="PYRUVATE DEHYDROGENASE E1 COMPONENT"/>
    <property type="match status" value="1"/>
</dbReference>
<dbReference type="RefSeq" id="WP_093394129.1">
    <property type="nucleotide sequence ID" value="NZ_FOUU01000002.1"/>
</dbReference>
<protein>
    <submittedName>
        <fullName evidence="7">Transketolase</fullName>
    </submittedName>
</protein>
<dbReference type="InterPro" id="IPR005475">
    <property type="entry name" value="Transketolase-like_Pyr-bd"/>
</dbReference>
<keyword evidence="8" id="KW-1185">Reference proteome</keyword>
<dbReference type="SUPFAM" id="SSF52922">
    <property type="entry name" value="TK C-terminal domain-like"/>
    <property type="match status" value="1"/>
</dbReference>
<dbReference type="AlphaFoldDB" id="A0A1I4SSF5"/>
<dbReference type="Pfam" id="PF02780">
    <property type="entry name" value="Transketolase_C"/>
    <property type="match status" value="1"/>
</dbReference>
<dbReference type="PANTHER" id="PTHR43825:SF1">
    <property type="entry name" value="TRANSKETOLASE-LIKE PYRIMIDINE-BINDING DOMAIN-CONTAINING PROTEIN"/>
    <property type="match status" value="1"/>
</dbReference>
<dbReference type="CDD" id="cd07033">
    <property type="entry name" value="TPP_PYR_DXS_TK_like"/>
    <property type="match status" value="1"/>
</dbReference>
<evidence type="ECO:0000256" key="2">
    <source>
        <dbReference type="ARBA" id="ARBA00001946"/>
    </source>
</evidence>
<dbReference type="InterPro" id="IPR005474">
    <property type="entry name" value="Transketolase_N"/>
</dbReference>
<feature type="domain" description="Transketolase-like pyrimidine-binding" evidence="6">
    <location>
        <begin position="331"/>
        <end position="500"/>
    </location>
</feature>
<dbReference type="InterPro" id="IPR029061">
    <property type="entry name" value="THDP-binding"/>
</dbReference>
<evidence type="ECO:0000256" key="4">
    <source>
        <dbReference type="ARBA" id="ARBA00007131"/>
    </source>
</evidence>
<evidence type="ECO:0000259" key="6">
    <source>
        <dbReference type="SMART" id="SM00861"/>
    </source>
</evidence>
<reference evidence="7 8" key="1">
    <citation type="submission" date="2016-10" db="EMBL/GenBank/DDBJ databases">
        <authorList>
            <person name="de Groot N.N."/>
        </authorList>
    </citation>
    <scope>NUCLEOTIDE SEQUENCE [LARGE SCALE GENOMIC DNA]</scope>
    <source>
        <strain evidence="7 8">DSM 9990</strain>
    </source>
</reference>
<name>A0A1I4SSF5_9BACT</name>
<comment type="cofactor">
    <cofactor evidence="2">
        <name>Mg(2+)</name>
        <dbReference type="ChEBI" id="CHEBI:18420"/>
    </cofactor>
</comment>
<evidence type="ECO:0000313" key="8">
    <source>
        <dbReference type="Proteomes" id="UP000199611"/>
    </source>
</evidence>
<dbReference type="NCBIfam" id="NF004556">
    <property type="entry name" value="PRK05899.2-2"/>
    <property type="match status" value="1"/>
</dbReference>
<evidence type="ECO:0000313" key="7">
    <source>
        <dbReference type="EMBL" id="SFM67335.1"/>
    </source>
</evidence>
<dbReference type="Pfam" id="PF02779">
    <property type="entry name" value="Transket_pyr"/>
    <property type="match status" value="1"/>
</dbReference>
<dbReference type="Gene3D" id="3.40.50.970">
    <property type="match status" value="2"/>
</dbReference>
<dbReference type="InterPro" id="IPR051157">
    <property type="entry name" value="PDH/Transketolase"/>
</dbReference>
<organism evidence="7 8">
    <name type="scientific">Thermodesulforhabdus norvegica</name>
    <dbReference type="NCBI Taxonomy" id="39841"/>
    <lineage>
        <taxon>Bacteria</taxon>
        <taxon>Pseudomonadati</taxon>
        <taxon>Thermodesulfobacteriota</taxon>
        <taxon>Syntrophobacteria</taxon>
        <taxon>Syntrophobacterales</taxon>
        <taxon>Thermodesulforhabdaceae</taxon>
        <taxon>Thermodesulforhabdus</taxon>
    </lineage>
</organism>
<proteinExistence type="inferred from homology"/>
<gene>
    <name evidence="7" type="ORF">SAMN05660836_01137</name>
</gene>
<evidence type="ECO:0000256" key="3">
    <source>
        <dbReference type="ARBA" id="ARBA00001964"/>
    </source>
</evidence>
<comment type="cofactor">
    <cofactor evidence="3">
        <name>thiamine diphosphate</name>
        <dbReference type="ChEBI" id="CHEBI:58937"/>
    </cofactor>
</comment>
<dbReference type="Pfam" id="PF00456">
    <property type="entry name" value="Transketolase_N"/>
    <property type="match status" value="1"/>
</dbReference>
<dbReference type="CDD" id="cd02012">
    <property type="entry name" value="TPP_TK"/>
    <property type="match status" value="1"/>
</dbReference>
<dbReference type="FunFam" id="3.40.50.970:FF:000129">
    <property type="entry name" value="Transketolase"/>
    <property type="match status" value="1"/>
</dbReference>
<sequence>MMRIDYHQDGLTEEQKAELNGMWRRCVRRILAATTLAGSGHPGGSMSSLHTLLLLYSMANHRPDNPAWEDRDRIVVSMGHISPGVYSVLCEFGYVKEEEFLLEFRRTGSAFGGHVEHYVPGVEWNTGNLGQGLSAGTGMALAEKLKKTVPSRVFVLMGDGEQQKGQIAEARRFAVKYGLSNLVGIVDRNHLQIGGKTECVMPQRVRDEYRAAGWNVIYVEDGNDFDQLFAALRRVFLMDVDDPSRPTVIVARTVMGKGVSFMENNEKYHGMPLSEEEAARAFQELGMENPIPELKKKLASHRQFRPPYHPAVSAPTLDTGVPRTYGTDVKTDNRSAYGAALEDLARLNNSGPVPRILGFSCDLEGSVKMTGFRKACERAFYECGIQEHHAATVSGAISREGFVVFFSTFGVFGVCETYNQHRLNDMNGTWLKVVCTHLGLDVGEDGPTHQCIDYVGLLRNLFGWSIFIPADPNQTDRIVRLVANMPGNVFVGMGRSRTPVITDTEGRPFFGGDYTFVPGKADWIRRGSDAAILTYGSTVAQAVEAWQVLKDQHGIECAVVNCASIKPFDTESVIRASETGLIVTVEDHNVETGLGAIVASIIAEEGLSCRFIRLGVHRYGQSGKPIELYREQGIDSRGIIEALLEARQKGWLAA</sequence>
<dbReference type="EMBL" id="FOUU01000002">
    <property type="protein sequence ID" value="SFM67335.1"/>
    <property type="molecule type" value="Genomic_DNA"/>
</dbReference>
<evidence type="ECO:0000256" key="5">
    <source>
        <dbReference type="ARBA" id="ARBA00023052"/>
    </source>
</evidence>
<dbReference type="STRING" id="39841.SAMN05660836_01137"/>
<dbReference type="OrthoDB" id="8732661at2"/>
<dbReference type="InterPro" id="IPR033248">
    <property type="entry name" value="Transketolase_C"/>
</dbReference>
<keyword evidence="5" id="KW-0786">Thiamine pyrophosphate</keyword>
<dbReference type="InterPro" id="IPR009014">
    <property type="entry name" value="Transketo_C/PFOR_II"/>
</dbReference>
<evidence type="ECO:0000256" key="1">
    <source>
        <dbReference type="ARBA" id="ARBA00001936"/>
    </source>
</evidence>
<dbReference type="SMART" id="SM00861">
    <property type="entry name" value="Transket_pyr"/>
    <property type="match status" value="1"/>
</dbReference>
<dbReference type="GO" id="GO:0005737">
    <property type="term" value="C:cytoplasm"/>
    <property type="evidence" value="ECO:0007669"/>
    <property type="project" value="UniProtKB-ARBA"/>
</dbReference>
<comment type="cofactor">
    <cofactor evidence="1">
        <name>Mn(2+)</name>
        <dbReference type="ChEBI" id="CHEBI:29035"/>
    </cofactor>
</comment>
<comment type="similarity">
    <text evidence="4">Belongs to the transketolase family.</text>
</comment>